<dbReference type="Proteomes" id="UP000008827">
    <property type="component" value="Chromosome 12"/>
</dbReference>
<proteinExistence type="predicted"/>
<accession>A0A0R0HIQ3</accession>
<name>A0A0R0HIQ3_SOYBN</name>
<keyword evidence="3" id="KW-1185">Reference proteome</keyword>
<dbReference type="EMBL" id="CM000845">
    <property type="protein sequence ID" value="KRH26244.1"/>
    <property type="molecule type" value="Genomic_DNA"/>
</dbReference>
<evidence type="ECO:0000313" key="2">
    <source>
        <dbReference type="EnsemblPlants" id="KRH26244"/>
    </source>
</evidence>
<dbReference type="InParanoid" id="A0A0R0HIQ3"/>
<gene>
    <name evidence="1" type="ORF">GLYMA_12G162900</name>
</gene>
<evidence type="ECO:0000313" key="1">
    <source>
        <dbReference type="EMBL" id="KRH26244.1"/>
    </source>
</evidence>
<reference evidence="2" key="2">
    <citation type="submission" date="2018-02" db="UniProtKB">
        <authorList>
            <consortium name="EnsemblPlants"/>
        </authorList>
    </citation>
    <scope>IDENTIFICATION</scope>
    <source>
        <strain evidence="2">Williams 82</strain>
    </source>
</reference>
<reference evidence="1" key="3">
    <citation type="submission" date="2018-07" db="EMBL/GenBank/DDBJ databases">
        <title>WGS assembly of Glycine max.</title>
        <authorList>
            <person name="Schmutz J."/>
            <person name="Cannon S."/>
            <person name="Schlueter J."/>
            <person name="Ma J."/>
            <person name="Mitros T."/>
            <person name="Nelson W."/>
            <person name="Hyten D."/>
            <person name="Song Q."/>
            <person name="Thelen J."/>
            <person name="Cheng J."/>
            <person name="Xu D."/>
            <person name="Hellsten U."/>
            <person name="May G."/>
            <person name="Yu Y."/>
            <person name="Sakurai T."/>
            <person name="Umezawa T."/>
            <person name="Bhattacharyya M."/>
            <person name="Sandhu D."/>
            <person name="Valliyodan B."/>
            <person name="Lindquist E."/>
            <person name="Peto M."/>
            <person name="Grant D."/>
            <person name="Shu S."/>
            <person name="Goodstein D."/>
            <person name="Barry K."/>
            <person name="Futrell-Griggs M."/>
            <person name="Abernathy B."/>
            <person name="Du J."/>
            <person name="Tian Z."/>
            <person name="Zhu L."/>
            <person name="Gill N."/>
            <person name="Joshi T."/>
            <person name="Libault M."/>
            <person name="Sethuraman A."/>
            <person name="Zhang X."/>
            <person name="Shinozaki K."/>
            <person name="Nguyen H."/>
            <person name="Wing R."/>
            <person name="Cregan P."/>
            <person name="Specht J."/>
            <person name="Grimwood J."/>
            <person name="Rokhsar D."/>
            <person name="Stacey G."/>
            <person name="Shoemaker R."/>
            <person name="Jackson S."/>
        </authorList>
    </citation>
    <scope>NUCLEOTIDE SEQUENCE</scope>
    <source>
        <tissue evidence="1">Callus</tissue>
    </source>
</reference>
<dbReference type="EnsemblPlants" id="KRH26244">
    <property type="protein sequence ID" value="KRH26244"/>
    <property type="gene ID" value="GLYMA_12G162900"/>
</dbReference>
<evidence type="ECO:0000313" key="3">
    <source>
        <dbReference type="Proteomes" id="UP000008827"/>
    </source>
</evidence>
<reference evidence="1 2" key="1">
    <citation type="journal article" date="2010" name="Nature">
        <title>Genome sequence of the palaeopolyploid soybean.</title>
        <authorList>
            <person name="Schmutz J."/>
            <person name="Cannon S.B."/>
            <person name="Schlueter J."/>
            <person name="Ma J."/>
            <person name="Mitros T."/>
            <person name="Nelson W."/>
            <person name="Hyten D.L."/>
            <person name="Song Q."/>
            <person name="Thelen J.J."/>
            <person name="Cheng J."/>
            <person name="Xu D."/>
            <person name="Hellsten U."/>
            <person name="May G.D."/>
            <person name="Yu Y."/>
            <person name="Sakurai T."/>
            <person name="Umezawa T."/>
            <person name="Bhattacharyya M.K."/>
            <person name="Sandhu D."/>
            <person name="Valliyodan B."/>
            <person name="Lindquist E."/>
            <person name="Peto M."/>
            <person name="Grant D."/>
            <person name="Shu S."/>
            <person name="Goodstein D."/>
            <person name="Barry K."/>
            <person name="Futrell-Griggs M."/>
            <person name="Abernathy B."/>
            <person name="Du J."/>
            <person name="Tian Z."/>
            <person name="Zhu L."/>
            <person name="Gill N."/>
            <person name="Joshi T."/>
            <person name="Libault M."/>
            <person name="Sethuraman A."/>
            <person name="Zhang X.-C."/>
            <person name="Shinozaki K."/>
            <person name="Nguyen H.T."/>
            <person name="Wing R.A."/>
            <person name="Cregan P."/>
            <person name="Specht J."/>
            <person name="Grimwood J."/>
            <person name="Rokhsar D."/>
            <person name="Stacey G."/>
            <person name="Shoemaker R.C."/>
            <person name="Jackson S.A."/>
        </authorList>
    </citation>
    <scope>NUCLEOTIDE SEQUENCE [LARGE SCALE GENOMIC DNA]</scope>
    <source>
        <strain evidence="2">cv. Williams 82</strain>
        <tissue evidence="1">Callus</tissue>
    </source>
</reference>
<organism evidence="1">
    <name type="scientific">Glycine max</name>
    <name type="common">Soybean</name>
    <name type="synonym">Glycine hispida</name>
    <dbReference type="NCBI Taxonomy" id="3847"/>
    <lineage>
        <taxon>Eukaryota</taxon>
        <taxon>Viridiplantae</taxon>
        <taxon>Streptophyta</taxon>
        <taxon>Embryophyta</taxon>
        <taxon>Tracheophyta</taxon>
        <taxon>Spermatophyta</taxon>
        <taxon>Magnoliopsida</taxon>
        <taxon>eudicotyledons</taxon>
        <taxon>Gunneridae</taxon>
        <taxon>Pentapetalae</taxon>
        <taxon>rosids</taxon>
        <taxon>fabids</taxon>
        <taxon>Fabales</taxon>
        <taxon>Fabaceae</taxon>
        <taxon>Papilionoideae</taxon>
        <taxon>50 kb inversion clade</taxon>
        <taxon>NPAAA clade</taxon>
        <taxon>indigoferoid/millettioid clade</taxon>
        <taxon>Phaseoleae</taxon>
        <taxon>Glycine</taxon>
        <taxon>Glycine subgen. Soja</taxon>
    </lineage>
</organism>
<dbReference type="AlphaFoldDB" id="A0A0R0HIQ3"/>
<dbReference type="Gramene" id="KRH26244">
    <property type="protein sequence ID" value="KRH26244"/>
    <property type="gene ID" value="GLYMA_12G162900"/>
</dbReference>
<dbReference type="SMR" id="A0A0R0HIQ3"/>
<protein>
    <submittedName>
        <fullName evidence="1 2">Uncharacterized protein</fullName>
    </submittedName>
</protein>
<sequence>MTFGGYMSLVMFWVFAHLPTIGYFEPEISALDDLITNRWKPTRGIGQAYLIREKLVTSRWMLLLVSGLFLNKPFSLASSGMRQTCGFIF</sequence>